<keyword evidence="6 7" id="KW-0472">Membrane</keyword>
<accession>A0A7X0JJ73</accession>
<feature type="transmembrane region" description="Helical" evidence="7">
    <location>
        <begin position="450"/>
        <end position="473"/>
    </location>
</feature>
<dbReference type="CDD" id="cd13127">
    <property type="entry name" value="MATE_tuaB_like"/>
    <property type="match status" value="1"/>
</dbReference>
<feature type="transmembrane region" description="Helical" evidence="7">
    <location>
        <begin position="117"/>
        <end position="138"/>
    </location>
</feature>
<dbReference type="EMBL" id="JACHBU010000003">
    <property type="protein sequence ID" value="MBB6508604.1"/>
    <property type="molecule type" value="Genomic_DNA"/>
</dbReference>
<evidence type="ECO:0000256" key="3">
    <source>
        <dbReference type="ARBA" id="ARBA00022475"/>
    </source>
</evidence>
<feature type="transmembrane region" description="Helical" evidence="7">
    <location>
        <begin position="158"/>
        <end position="177"/>
    </location>
</feature>
<gene>
    <name evidence="8" type="ORF">F4695_001953</name>
</gene>
<sequence>MAPTQGVKTITTNVGWSVLSKTATFGLKFVTVPILARLLTPEDFGTVAVALTVVQFLAMIGGAGLTSALIVDRDSGMDTVHTVFWANLAMSLIMSVILFLGANGIGSWMGAAQSADLLRIMAFLIPLQLTADVAYSLLAREMNFSKDAILSTVSETTAALVALALAFMGFGIWALVVQLFSSAVIRLVGLYSITRYVPRFVIKPDRMGPLVRYSSGLMGSEIANFVTFQAPMVVIARMLTLADAGAYSAANRFASIPNQVVLSAVMGVLFPAFSLMGDDRKRRTDALMLSTQVMTVVLAPAMFGLWAVAEPAMLVLFGPQWAYAWPVLGLLALSKAIVTPCSTFIPYLKGTGQSRVLFWSAVLRAIATTLAIMLGATYGSLVDAMVALCVVNAITLVGYSWAVFRVDGIPFFWGLMTSSRSMLTSLVMGVGVRLTLSTFEAQLTSPYLQLLVGAVVGGVLYGAMFLVTERALVKKIIGMVKRRRGGSVADAPPA</sequence>
<reference evidence="8 9" key="1">
    <citation type="submission" date="2020-08" db="EMBL/GenBank/DDBJ databases">
        <title>The Agave Microbiome: Exploring the role of microbial communities in plant adaptations to desert environments.</title>
        <authorList>
            <person name="Partida-Martinez L.P."/>
        </authorList>
    </citation>
    <scope>NUCLEOTIDE SEQUENCE [LARGE SCALE GENOMIC DNA]</scope>
    <source>
        <strain evidence="8 9">AS3.12</strain>
    </source>
</reference>
<feature type="transmembrane region" description="Helical" evidence="7">
    <location>
        <begin position="384"/>
        <end position="404"/>
    </location>
</feature>
<feature type="transmembrane region" description="Helical" evidence="7">
    <location>
        <begin position="260"/>
        <end position="277"/>
    </location>
</feature>
<evidence type="ECO:0000313" key="8">
    <source>
        <dbReference type="EMBL" id="MBB6508604.1"/>
    </source>
</evidence>
<feature type="transmembrane region" description="Helical" evidence="7">
    <location>
        <begin position="321"/>
        <end position="345"/>
    </location>
</feature>
<feature type="transmembrane region" description="Helical" evidence="7">
    <location>
        <begin position="357"/>
        <end position="378"/>
    </location>
</feature>
<organism evidence="8 9">
    <name type="scientific">Rhizobium soli</name>
    <dbReference type="NCBI Taxonomy" id="424798"/>
    <lineage>
        <taxon>Bacteria</taxon>
        <taxon>Pseudomonadati</taxon>
        <taxon>Pseudomonadota</taxon>
        <taxon>Alphaproteobacteria</taxon>
        <taxon>Hyphomicrobiales</taxon>
        <taxon>Rhizobiaceae</taxon>
        <taxon>Rhizobium/Agrobacterium group</taxon>
        <taxon>Rhizobium</taxon>
    </lineage>
</organism>
<protein>
    <submittedName>
        <fullName evidence="8">Succinoglycan exporter</fullName>
    </submittedName>
</protein>
<dbReference type="PANTHER" id="PTHR30250:SF10">
    <property type="entry name" value="LIPOPOLYSACCHARIDE BIOSYNTHESIS PROTEIN WZXC"/>
    <property type="match status" value="1"/>
</dbReference>
<comment type="caution">
    <text evidence="8">The sequence shown here is derived from an EMBL/GenBank/DDBJ whole genome shotgun (WGS) entry which is preliminary data.</text>
</comment>
<feature type="transmembrane region" description="Helical" evidence="7">
    <location>
        <begin position="289"/>
        <end position="309"/>
    </location>
</feature>
<proteinExistence type="inferred from homology"/>
<evidence type="ECO:0000256" key="6">
    <source>
        <dbReference type="ARBA" id="ARBA00023136"/>
    </source>
</evidence>
<keyword evidence="4 7" id="KW-0812">Transmembrane</keyword>
<feature type="transmembrane region" description="Helical" evidence="7">
    <location>
        <begin position="47"/>
        <end position="71"/>
    </location>
</feature>
<dbReference type="Pfam" id="PF13440">
    <property type="entry name" value="Polysacc_synt_3"/>
    <property type="match status" value="1"/>
</dbReference>
<feature type="transmembrane region" description="Helical" evidence="7">
    <location>
        <begin position="83"/>
        <end position="105"/>
    </location>
</feature>
<evidence type="ECO:0000256" key="2">
    <source>
        <dbReference type="ARBA" id="ARBA00007430"/>
    </source>
</evidence>
<evidence type="ECO:0000313" key="9">
    <source>
        <dbReference type="Proteomes" id="UP000585437"/>
    </source>
</evidence>
<comment type="subcellular location">
    <subcellularLocation>
        <location evidence="1">Cell membrane</location>
        <topology evidence="1">Multi-pass membrane protein</topology>
    </subcellularLocation>
</comment>
<keyword evidence="9" id="KW-1185">Reference proteome</keyword>
<evidence type="ECO:0000256" key="1">
    <source>
        <dbReference type="ARBA" id="ARBA00004651"/>
    </source>
</evidence>
<evidence type="ECO:0000256" key="4">
    <source>
        <dbReference type="ARBA" id="ARBA00022692"/>
    </source>
</evidence>
<dbReference type="InterPro" id="IPR050833">
    <property type="entry name" value="Poly_Biosynth_Transport"/>
</dbReference>
<dbReference type="AlphaFoldDB" id="A0A7X0JJ73"/>
<evidence type="ECO:0000256" key="5">
    <source>
        <dbReference type="ARBA" id="ARBA00022989"/>
    </source>
</evidence>
<keyword evidence="3" id="KW-1003">Cell membrane</keyword>
<dbReference type="Proteomes" id="UP000585437">
    <property type="component" value="Unassembled WGS sequence"/>
</dbReference>
<name>A0A7X0JJ73_9HYPH</name>
<feature type="transmembrane region" description="Helical" evidence="7">
    <location>
        <begin position="411"/>
        <end position="430"/>
    </location>
</feature>
<keyword evidence="5 7" id="KW-1133">Transmembrane helix</keyword>
<dbReference type="PANTHER" id="PTHR30250">
    <property type="entry name" value="PST FAMILY PREDICTED COLANIC ACID TRANSPORTER"/>
    <property type="match status" value="1"/>
</dbReference>
<evidence type="ECO:0000256" key="7">
    <source>
        <dbReference type="SAM" id="Phobius"/>
    </source>
</evidence>
<comment type="similarity">
    <text evidence="2">Belongs to the polysaccharide synthase family.</text>
</comment>
<dbReference type="GO" id="GO:0005886">
    <property type="term" value="C:plasma membrane"/>
    <property type="evidence" value="ECO:0007669"/>
    <property type="project" value="UniProtKB-SubCell"/>
</dbReference>
<dbReference type="RefSeq" id="WP_184654520.1">
    <property type="nucleotide sequence ID" value="NZ_JACHBU010000003.1"/>
</dbReference>